<accession>A0A7Z0QLA5</accession>
<organism evidence="1">
    <name type="scientific">Bradyrhizobium barranii subsp. barranii</name>
    <dbReference type="NCBI Taxonomy" id="2823807"/>
    <lineage>
        <taxon>Bacteria</taxon>
        <taxon>Pseudomonadati</taxon>
        <taxon>Pseudomonadota</taxon>
        <taxon>Alphaproteobacteria</taxon>
        <taxon>Hyphomicrobiales</taxon>
        <taxon>Nitrobacteraceae</taxon>
        <taxon>Bradyrhizobium</taxon>
        <taxon>Bradyrhizobium barranii</taxon>
    </lineage>
</organism>
<name>A0A7Z0QLA5_9BRAD</name>
<dbReference type="RefSeq" id="WP_166353999.1">
    <property type="nucleotide sequence ID" value="NZ_CP049700.1"/>
</dbReference>
<sequence>MSALAWWYLTSDWNMPLDHYVSQVHLRQFYSPALDGKQMHGFRKRDGLVFPCSSKDVCRVQDGSTNEYLLNDRAIEAFLKTVEPNYNAAIAELRTGRPSRDTVHVIAGFAAYVTSCSPAAMRLHAGPLRSTVEATGKILDASGEIPRAPEALGGKSYTELIESGILKTTIDEKYPQALGINGIMERVNIWGNSAWDILVNEHAKDSPFFTSDFANGIELSDDPRIINRLVPLAPRSRTAYPS</sequence>
<geneLocation type="plasmid" evidence="2 3">
    <name>pBb323S2a</name>
</geneLocation>
<dbReference type="InterPro" id="IPR025332">
    <property type="entry name" value="DUF4238"/>
</dbReference>
<reference evidence="2 3" key="1">
    <citation type="journal article" date="2017" name="Syst. Appl. Microbiol.">
        <title>Soybeans inoculated with root zone soils of Canadian native legumes harbour diverse and novel Bradyrhizobium spp. that possess agricultural potential.</title>
        <authorList>
            <person name="Bromfield E.S.P."/>
            <person name="Cloutier S."/>
            <person name="Tambong J.T."/>
            <person name="Tran Thi T.V."/>
        </authorList>
    </citation>
    <scope>NUCLEOTIDE SEQUENCE [LARGE SCALE GENOMIC DNA]</scope>
    <source>
        <strain evidence="2 3">323S2</strain>
    </source>
</reference>
<reference evidence="1" key="2">
    <citation type="submission" date="2020-06" db="EMBL/GenBank/DDBJ databases">
        <title>Whole Genome Sequence of Bradyrhizobium sp. Strain 323S2.</title>
        <authorList>
            <person name="Bromfield E.S.P."/>
        </authorList>
    </citation>
    <scope>NUCLEOTIDE SEQUENCE [LARGE SCALE GENOMIC DNA]</scope>
    <source>
        <strain evidence="1">323S2</strain>
    </source>
</reference>
<evidence type="ECO:0000313" key="2">
    <source>
        <dbReference type="EMBL" id="UGX89534.1"/>
    </source>
</evidence>
<evidence type="ECO:0000313" key="1">
    <source>
        <dbReference type="EMBL" id="NYY96624.1"/>
    </source>
</evidence>
<keyword evidence="2" id="KW-0614">Plasmid</keyword>
<dbReference type="EMBL" id="JACBFH010000004">
    <property type="protein sequence ID" value="NYY96624.1"/>
    <property type="molecule type" value="Genomic_DNA"/>
</dbReference>
<dbReference type="AlphaFoldDB" id="A0A7Z0QLA5"/>
<dbReference type="Proteomes" id="UP000564836">
    <property type="component" value="Plasmid pBb323S2a"/>
</dbReference>
<protein>
    <submittedName>
        <fullName evidence="2">DUF4238 domain-containing protein</fullName>
    </submittedName>
</protein>
<gene>
    <name evidence="2" type="ORF">G6321_00001840</name>
    <name evidence="1" type="ORF">G6321_52720</name>
</gene>
<proteinExistence type="predicted"/>
<dbReference type="EMBL" id="CP088278">
    <property type="protein sequence ID" value="UGX89534.1"/>
    <property type="molecule type" value="Genomic_DNA"/>
</dbReference>
<reference evidence="2 3" key="3">
    <citation type="journal article" date="2022" name="Int. J. Syst. Evol. Microbiol.">
        <title>Strains of Bradyrhizobium barranii sp. nov. associated with legumes native to Canada are symbionts of soybeans and belong to different subspecies (subsp. barranii subsp. nov. and subsp. apii subsp. nov.) and symbiovars (sv. glycinearum and sv. septentrionale).</title>
        <authorList>
            <person name="Bromfield E.S.P."/>
            <person name="Cloutier S."/>
            <person name="Wasai-Hara S."/>
            <person name="Minamisawa K."/>
        </authorList>
    </citation>
    <scope>NUCLEOTIDE SEQUENCE [LARGE SCALE GENOMIC DNA]</scope>
    <source>
        <strain evidence="2 3">323S2</strain>
        <plasmid evidence="3">pBb323S2a</plasmid>
    </source>
</reference>
<dbReference type="Pfam" id="PF14022">
    <property type="entry name" value="DUF4238"/>
    <property type="match status" value="1"/>
</dbReference>
<evidence type="ECO:0000313" key="3">
    <source>
        <dbReference type="Proteomes" id="UP000564836"/>
    </source>
</evidence>